<evidence type="ECO:0000256" key="3">
    <source>
        <dbReference type="ARBA" id="ARBA00022490"/>
    </source>
</evidence>
<dbReference type="PROSITE" id="PS51096">
    <property type="entry name" value="PTS_EIIA_TYPE_4"/>
    <property type="match status" value="1"/>
</dbReference>
<dbReference type="SUPFAM" id="SSF53062">
    <property type="entry name" value="PTS system fructose IIA component-like"/>
    <property type="match status" value="1"/>
</dbReference>
<organism evidence="10 14">
    <name type="scientific">Klebsiella oxytoca</name>
    <dbReference type="NCBI Taxonomy" id="571"/>
    <lineage>
        <taxon>Bacteria</taxon>
        <taxon>Pseudomonadati</taxon>
        <taxon>Pseudomonadota</taxon>
        <taxon>Gammaproteobacteria</taxon>
        <taxon>Enterobacterales</taxon>
        <taxon>Enterobacteriaceae</taxon>
        <taxon>Klebsiella/Raoultella group</taxon>
        <taxon>Klebsiella</taxon>
    </lineage>
</organism>
<dbReference type="PANTHER" id="PTHR33799:SF1">
    <property type="entry name" value="PTS SYSTEM MANNOSE-SPECIFIC EIIAB COMPONENT-RELATED"/>
    <property type="match status" value="1"/>
</dbReference>
<dbReference type="GO" id="GO:0005737">
    <property type="term" value="C:cytoplasm"/>
    <property type="evidence" value="ECO:0007669"/>
    <property type="project" value="UniProtKB-SubCell"/>
</dbReference>
<evidence type="ECO:0000256" key="2">
    <source>
        <dbReference type="ARBA" id="ARBA00022448"/>
    </source>
</evidence>
<comment type="caution">
    <text evidence="10">The sequence shown here is derived from an EMBL/GenBank/DDBJ whole genome shotgun (WGS) entry which is preliminary data.</text>
</comment>
<gene>
    <name evidence="11" type="ORF">F6W21_03750</name>
    <name evidence="10" type="ORF">I8Y21_004365</name>
    <name evidence="12" type="ORF">J7S78_17200</name>
    <name evidence="9" type="ORF">RYF40_003050</name>
</gene>
<evidence type="ECO:0000256" key="6">
    <source>
        <dbReference type="ARBA" id="ARBA00022683"/>
    </source>
</evidence>
<dbReference type="EMBL" id="JAGKON010000018">
    <property type="protein sequence ID" value="MBQ0601538.1"/>
    <property type="molecule type" value="Genomic_DNA"/>
</dbReference>
<reference evidence="12 13" key="3">
    <citation type="submission" date="2021-03" db="EMBL/GenBank/DDBJ databases">
        <authorList>
            <person name="Stanton E."/>
        </authorList>
    </citation>
    <scope>NUCLEOTIDE SEQUENCE [LARGE SCALE GENOMIC DNA]</scope>
    <source>
        <strain evidence="12 13">2020EL-00037</strain>
    </source>
</reference>
<dbReference type="EMBL" id="ABNOCX020000005">
    <property type="protein sequence ID" value="EML7082588.1"/>
    <property type="molecule type" value="Genomic_DNA"/>
</dbReference>
<accession>A0A2U4DLQ5</accession>
<keyword evidence="4 10" id="KW-0762">Sugar transport</keyword>
<dbReference type="InterPro" id="IPR004701">
    <property type="entry name" value="PTS_EIIA_man-typ"/>
</dbReference>
<dbReference type="Proteomes" id="UP000856143">
    <property type="component" value="Unassembled WGS sequence"/>
</dbReference>
<dbReference type="RefSeq" id="WP_004102113.1">
    <property type="nucleotide sequence ID" value="NZ_ABFNOZ020000037.1"/>
</dbReference>
<dbReference type="Proteomes" id="UP000673434">
    <property type="component" value="Unassembled WGS sequence"/>
</dbReference>
<evidence type="ECO:0000259" key="8">
    <source>
        <dbReference type="PROSITE" id="PS51096"/>
    </source>
</evidence>
<evidence type="ECO:0000256" key="4">
    <source>
        <dbReference type="ARBA" id="ARBA00022597"/>
    </source>
</evidence>
<reference evidence="10" key="1">
    <citation type="journal article" date="2018" name="Genome Biol.">
        <title>SKESA: strategic k-mer extension for scrupulous assemblies.</title>
        <authorList>
            <person name="Souvorov A."/>
            <person name="Agarwala R."/>
            <person name="Lipman D.J."/>
        </authorList>
    </citation>
    <scope>NUCLEOTIDE SEQUENCE</scope>
    <source>
        <strain evidence="11">AUSMDU00005748</strain>
        <strain evidence="10">R404</strain>
    </source>
</reference>
<sequence length="143" mass="15502">MQTEIPVILVSHGPFAQGALSCAEMLIGEQRNVSVISLQPEANISDVRATLLETYLSVNKGNGVVILVDMMGGSPCNLASELFLTYPDILLFCGFNIPTLLEVLSNRDLPRDEIATIIEDVFPGSCFNVGKTLHAEYTQSTDL</sequence>
<dbReference type="EMBL" id="DACSEO010000068">
    <property type="protein sequence ID" value="HAT1683611.1"/>
    <property type="molecule type" value="Genomic_DNA"/>
</dbReference>
<evidence type="ECO:0000313" key="12">
    <source>
        <dbReference type="EMBL" id="MBQ0601538.1"/>
    </source>
</evidence>
<keyword evidence="6" id="KW-0598">Phosphotransferase system</keyword>
<dbReference type="CDD" id="cd00006">
    <property type="entry name" value="PTS_IIA_man"/>
    <property type="match status" value="1"/>
</dbReference>
<dbReference type="Gene3D" id="3.40.50.510">
    <property type="entry name" value="Phosphotransferase system, mannose-type IIA component"/>
    <property type="match status" value="1"/>
</dbReference>
<keyword evidence="7" id="KW-0418">Kinase</keyword>
<dbReference type="Proteomes" id="UP000868497">
    <property type="component" value="Unassembled WGS sequence"/>
</dbReference>
<dbReference type="GO" id="GO:0016020">
    <property type="term" value="C:membrane"/>
    <property type="evidence" value="ECO:0007669"/>
    <property type="project" value="InterPro"/>
</dbReference>
<dbReference type="Pfam" id="PF03610">
    <property type="entry name" value="EIIA-man"/>
    <property type="match status" value="1"/>
</dbReference>
<reference evidence="10" key="2">
    <citation type="submission" date="2020-11" db="EMBL/GenBank/DDBJ databases">
        <authorList>
            <consortium name="NCBI Pathogen Detection Project"/>
        </authorList>
    </citation>
    <scope>NUCLEOTIDE SEQUENCE</scope>
    <source>
        <strain evidence="11">AUSMDU00005748</strain>
        <strain evidence="10">R404</strain>
    </source>
</reference>
<keyword evidence="3" id="KW-0963">Cytoplasm</keyword>
<evidence type="ECO:0000256" key="1">
    <source>
        <dbReference type="ARBA" id="ARBA00004496"/>
    </source>
</evidence>
<evidence type="ECO:0000313" key="9">
    <source>
        <dbReference type="EMBL" id="EML7082588.1"/>
    </source>
</evidence>
<dbReference type="AlphaFoldDB" id="A0A2U4DLQ5"/>
<keyword evidence="2" id="KW-0813">Transport</keyword>
<evidence type="ECO:0000313" key="14">
    <source>
        <dbReference type="Proteomes" id="UP000856143"/>
    </source>
</evidence>
<evidence type="ECO:0000256" key="5">
    <source>
        <dbReference type="ARBA" id="ARBA00022679"/>
    </source>
</evidence>
<evidence type="ECO:0000313" key="13">
    <source>
        <dbReference type="Proteomes" id="UP000673434"/>
    </source>
</evidence>
<evidence type="ECO:0000313" key="10">
    <source>
        <dbReference type="EMBL" id="HAT1683611.1"/>
    </source>
</evidence>
<dbReference type="InterPro" id="IPR033887">
    <property type="entry name" value="PTS_IIA_man"/>
</dbReference>
<keyword evidence="13" id="KW-1185">Reference proteome</keyword>
<dbReference type="PANTHER" id="PTHR33799">
    <property type="entry name" value="PTS PERMEASE-RELATED-RELATED"/>
    <property type="match status" value="1"/>
</dbReference>
<dbReference type="OrthoDB" id="3183705at2"/>
<proteinExistence type="predicted"/>
<dbReference type="GO" id="GO:0016301">
    <property type="term" value="F:kinase activity"/>
    <property type="evidence" value="ECO:0007669"/>
    <property type="project" value="UniProtKB-KW"/>
</dbReference>
<feature type="domain" description="PTS EIIA type-4" evidence="8">
    <location>
        <begin position="4"/>
        <end position="129"/>
    </location>
</feature>
<keyword evidence="5" id="KW-0808">Transferase</keyword>
<reference evidence="9" key="4">
    <citation type="submission" date="2024-02" db="EMBL/GenBank/DDBJ databases">
        <authorList>
            <consortium name="Clinical and Environmental Microbiology Branch: Whole genome sequencing antimicrobial resistance pathogens in the healthcare setting"/>
        </authorList>
    </citation>
    <scope>NUCLEOTIDE SEQUENCE</scope>
    <source>
        <strain evidence="9">2023BB-00086</strain>
    </source>
</reference>
<dbReference type="EMBL" id="DACXIC010000003">
    <property type="protein sequence ID" value="HAU4355439.1"/>
    <property type="molecule type" value="Genomic_DNA"/>
</dbReference>
<dbReference type="InterPro" id="IPR051471">
    <property type="entry name" value="Bacterial_PTS_sugar_comp"/>
</dbReference>
<dbReference type="GO" id="GO:0009401">
    <property type="term" value="P:phosphoenolpyruvate-dependent sugar phosphotransferase system"/>
    <property type="evidence" value="ECO:0007669"/>
    <property type="project" value="UniProtKB-KW"/>
</dbReference>
<evidence type="ECO:0000313" key="11">
    <source>
        <dbReference type="EMBL" id="HAU4355439.1"/>
    </source>
</evidence>
<protein>
    <submittedName>
        <fullName evidence="10">PTS sugar transporter subunit IIA</fullName>
    </submittedName>
</protein>
<evidence type="ECO:0000256" key="7">
    <source>
        <dbReference type="ARBA" id="ARBA00022777"/>
    </source>
</evidence>
<comment type="subcellular location">
    <subcellularLocation>
        <location evidence="1">Cytoplasm</location>
    </subcellularLocation>
</comment>
<name>A0A2U4DLQ5_KLEOX</name>
<dbReference type="InterPro" id="IPR036662">
    <property type="entry name" value="PTS_EIIA_man-typ_sf"/>
</dbReference>